<keyword evidence="2" id="KW-0067">ATP-binding</keyword>
<name>A0AAD1DNE5_9FLAO</name>
<dbReference type="SUPFAM" id="SSF52540">
    <property type="entry name" value="P-loop containing nucleoside triphosphate hydrolases"/>
    <property type="match status" value="1"/>
</dbReference>
<dbReference type="GO" id="GO:0016887">
    <property type="term" value="F:ATP hydrolysis activity"/>
    <property type="evidence" value="ECO:0007669"/>
    <property type="project" value="InterPro"/>
</dbReference>
<evidence type="ECO:0000313" key="3">
    <source>
        <dbReference type="Proteomes" id="UP000274073"/>
    </source>
</evidence>
<reference evidence="2 3" key="1">
    <citation type="submission" date="2018-11" db="EMBL/GenBank/DDBJ databases">
        <title>Proposal to divide the Flavobacteriaceae and reorganize its genera based on Amino Acid Identity values calculated from whole genome sequences.</title>
        <authorList>
            <person name="Nicholson A.C."/>
            <person name="Gulvik C.A."/>
            <person name="Whitney A.M."/>
            <person name="Humrighouse B.W."/>
            <person name="Bell M."/>
            <person name="Holmes B."/>
            <person name="Steigerwalt A.G."/>
            <person name="Villarma A."/>
            <person name="Sheth M."/>
            <person name="Batra D."/>
            <person name="Pryor J."/>
            <person name="Bernardet J.-F."/>
            <person name="Hugo C."/>
            <person name="Kampfer P."/>
            <person name="Newman J."/>
            <person name="McQuiston J.R."/>
        </authorList>
    </citation>
    <scope>NUCLEOTIDE SEQUENCE [LARGE SCALE GENOMIC DNA]</scope>
    <source>
        <strain evidence="2 3">G0207</strain>
    </source>
</reference>
<feature type="domain" description="ATPase AAA-type core" evidence="1">
    <location>
        <begin position="51"/>
        <end position="369"/>
    </location>
</feature>
<dbReference type="InterPro" id="IPR003959">
    <property type="entry name" value="ATPase_AAA_core"/>
</dbReference>
<dbReference type="AlphaFoldDB" id="A0AAD1DNE5"/>
<organism evidence="2 3">
    <name type="scientific">Chryseobacterium shandongense</name>
    <dbReference type="NCBI Taxonomy" id="1493872"/>
    <lineage>
        <taxon>Bacteria</taxon>
        <taxon>Pseudomonadati</taxon>
        <taxon>Bacteroidota</taxon>
        <taxon>Flavobacteriia</taxon>
        <taxon>Flavobacteriales</taxon>
        <taxon>Weeksellaceae</taxon>
        <taxon>Chryseobacterium group</taxon>
        <taxon>Chryseobacterium</taxon>
    </lineage>
</organism>
<sequence>MIIQFNFSNYKTFKDKVTLNMVASNYDKDTNEYDNVINNDKLSLRLLKSSVIYGPNAGGKSKFIDAITFFQQFILKSSKDSQEGEKINVQPFRLNSRSAKDVSEFEMTFIIDKTIYRYGFEVNQEIVTAEWLYYRPAKKEIELFYRTGQSIEFDKKRLDKVSLILDFDILRKNSLMLSVLAQFNSDKAIIILNYFRTMNCISGLVERGYRGSSITKVKEDENKRKQIIDLLRSADLGIEDLRYVNLIETFDNKTQKSIADIQDKVNDIDPHMFASIATKHQVYDDDNNPDGFVEFSMSEEESNGTQKYFYLAGLILDALEQGMILIVDELDSKLHPNLVAKIVSLFNSKITNPKNAQLIFNTHDTNLLSSGIFRRDQIWFISKDRYGASKLYSLADFKTDTVRKKEPFEENYIRGKYGATPFLNEFNYITEQILNNNGKTG</sequence>
<dbReference type="PANTHER" id="PTHR40396:SF1">
    <property type="entry name" value="ATPASE AAA-TYPE CORE DOMAIN-CONTAINING PROTEIN"/>
    <property type="match status" value="1"/>
</dbReference>
<evidence type="ECO:0000259" key="1">
    <source>
        <dbReference type="Pfam" id="PF13304"/>
    </source>
</evidence>
<dbReference type="Pfam" id="PF13304">
    <property type="entry name" value="AAA_21"/>
    <property type="match status" value="1"/>
</dbReference>
<dbReference type="EMBL" id="CP033915">
    <property type="protein sequence ID" value="AZA88701.1"/>
    <property type="molecule type" value="Genomic_DNA"/>
</dbReference>
<dbReference type="Gene3D" id="3.40.50.300">
    <property type="entry name" value="P-loop containing nucleotide triphosphate hydrolases"/>
    <property type="match status" value="1"/>
</dbReference>
<gene>
    <name evidence="2" type="ORF">EG349_18950</name>
</gene>
<protein>
    <submittedName>
        <fullName evidence="2">ATP-binding protein</fullName>
    </submittedName>
</protein>
<dbReference type="RefSeq" id="WP_123855365.1">
    <property type="nucleotide sequence ID" value="NZ_CP033915.1"/>
</dbReference>
<dbReference type="GO" id="GO:0005524">
    <property type="term" value="F:ATP binding"/>
    <property type="evidence" value="ECO:0007669"/>
    <property type="project" value="UniProtKB-KW"/>
</dbReference>
<dbReference type="PANTHER" id="PTHR40396">
    <property type="entry name" value="ATPASE-LIKE PROTEIN"/>
    <property type="match status" value="1"/>
</dbReference>
<proteinExistence type="predicted"/>
<accession>A0AAD1DNE5</accession>
<evidence type="ECO:0000313" key="2">
    <source>
        <dbReference type="EMBL" id="AZA88701.1"/>
    </source>
</evidence>
<keyword evidence="2" id="KW-0547">Nucleotide-binding</keyword>
<dbReference type="InterPro" id="IPR027417">
    <property type="entry name" value="P-loop_NTPase"/>
</dbReference>
<dbReference type="Proteomes" id="UP000274073">
    <property type="component" value="Chromosome"/>
</dbReference>